<dbReference type="RefSeq" id="WP_163084343.1">
    <property type="nucleotide sequence ID" value="NZ_JAAAWN010000006.1"/>
</dbReference>
<feature type="transmembrane region" description="Helical" evidence="7">
    <location>
        <begin position="299"/>
        <end position="319"/>
    </location>
</feature>
<dbReference type="Proteomes" id="UP000470213">
    <property type="component" value="Unassembled WGS sequence"/>
</dbReference>
<feature type="transmembrane region" description="Helical" evidence="7">
    <location>
        <begin position="7"/>
        <end position="28"/>
    </location>
</feature>
<feature type="transmembrane region" description="Helical" evidence="7">
    <location>
        <begin position="96"/>
        <end position="119"/>
    </location>
</feature>
<feature type="transmembrane region" description="Helical" evidence="7">
    <location>
        <begin position="160"/>
        <end position="178"/>
    </location>
</feature>
<feature type="transmembrane region" description="Helical" evidence="7">
    <location>
        <begin position="72"/>
        <end position="90"/>
    </location>
</feature>
<dbReference type="InterPro" id="IPR011701">
    <property type="entry name" value="MFS"/>
</dbReference>
<sequence length="390" mass="42467">MSRRPVTIVIFSGFFLLGMLFILWGILLPDIATDLKMSELVSGAFFSLFSIGMMLGAVLGGKYVSRFEHMPLLAALLSINASLLWLISLLTMWQWVLFVAVLIGIASSTIFTLGHTLIARLYEAKRFTMMGLMDFMFSLGTFAASFFVSLLYLAAENWRLPIQVLGGIMVCLSAYTYLAARSQAKMLKGQPKAERKTLSFNAVIKQPIFIFMALLSFGYGSVEFGNANWFVSYAQNGIGFTGEQSRNLLACFTAGMVVSRLVFPFLLRFVSVHRLMVIMATASLCGVFAIKLVPSLYGIGAGNLLLGLGLGGLFPLMLSAAMNIDSNNGPVLSGICIIGNSTGVQVASFSTGVWANYAPLTTAFWVIPMGGCILWLATWGYSRLVKQQHG</sequence>
<dbReference type="PROSITE" id="PS50850">
    <property type="entry name" value="MFS"/>
    <property type="match status" value="1"/>
</dbReference>
<feature type="transmembrane region" description="Helical" evidence="7">
    <location>
        <begin position="363"/>
        <end position="381"/>
    </location>
</feature>
<dbReference type="Gene3D" id="1.20.1250.20">
    <property type="entry name" value="MFS general substrate transporter like domains"/>
    <property type="match status" value="2"/>
</dbReference>
<feature type="transmembrane region" description="Helical" evidence="7">
    <location>
        <begin position="247"/>
        <end position="267"/>
    </location>
</feature>
<keyword evidence="3" id="KW-0813">Transport</keyword>
<evidence type="ECO:0000256" key="3">
    <source>
        <dbReference type="ARBA" id="ARBA00022448"/>
    </source>
</evidence>
<dbReference type="PANTHER" id="PTHR23514">
    <property type="entry name" value="BYPASS OF STOP CODON PROTEIN 6"/>
    <property type="match status" value="1"/>
</dbReference>
<dbReference type="EMBL" id="JAAAWN010000006">
    <property type="protein sequence ID" value="NDV90747.1"/>
    <property type="molecule type" value="Genomic_DNA"/>
</dbReference>
<name>A0A7X5LJX6_9ALTE</name>
<evidence type="ECO:0000256" key="2">
    <source>
        <dbReference type="ARBA" id="ARBA00008335"/>
    </source>
</evidence>
<dbReference type="Pfam" id="PF07690">
    <property type="entry name" value="MFS_1"/>
    <property type="match status" value="1"/>
</dbReference>
<evidence type="ECO:0000256" key="7">
    <source>
        <dbReference type="SAM" id="Phobius"/>
    </source>
</evidence>
<feature type="domain" description="Major facilitator superfamily (MFS) profile" evidence="8">
    <location>
        <begin position="6"/>
        <end position="386"/>
    </location>
</feature>
<evidence type="ECO:0000256" key="4">
    <source>
        <dbReference type="ARBA" id="ARBA00022692"/>
    </source>
</evidence>
<dbReference type="SUPFAM" id="SSF103473">
    <property type="entry name" value="MFS general substrate transporter"/>
    <property type="match status" value="1"/>
</dbReference>
<evidence type="ECO:0000256" key="1">
    <source>
        <dbReference type="ARBA" id="ARBA00004127"/>
    </source>
</evidence>
<keyword evidence="10" id="KW-1185">Reference proteome</keyword>
<feature type="transmembrane region" description="Helical" evidence="7">
    <location>
        <begin position="40"/>
        <end position="60"/>
    </location>
</feature>
<evidence type="ECO:0000313" key="10">
    <source>
        <dbReference type="Proteomes" id="UP000470213"/>
    </source>
</evidence>
<comment type="subcellular location">
    <subcellularLocation>
        <location evidence="1">Endomembrane system</location>
        <topology evidence="1">Multi-pass membrane protein</topology>
    </subcellularLocation>
</comment>
<dbReference type="InterPro" id="IPR020846">
    <property type="entry name" value="MFS_dom"/>
</dbReference>
<dbReference type="InterPro" id="IPR051788">
    <property type="entry name" value="MFS_Transporter"/>
</dbReference>
<dbReference type="GO" id="GO:0012505">
    <property type="term" value="C:endomembrane system"/>
    <property type="evidence" value="ECO:0007669"/>
    <property type="project" value="UniProtKB-SubCell"/>
</dbReference>
<dbReference type="GO" id="GO:0016020">
    <property type="term" value="C:membrane"/>
    <property type="evidence" value="ECO:0007669"/>
    <property type="project" value="TreeGrafter"/>
</dbReference>
<keyword evidence="6 7" id="KW-0472">Membrane</keyword>
<dbReference type="GO" id="GO:0022857">
    <property type="term" value="F:transmembrane transporter activity"/>
    <property type="evidence" value="ECO:0007669"/>
    <property type="project" value="InterPro"/>
</dbReference>
<feature type="transmembrane region" description="Helical" evidence="7">
    <location>
        <begin position="274"/>
        <end position="293"/>
    </location>
</feature>
<organism evidence="9 10">
    <name type="scientific">Alteromonas profundi</name>
    <dbReference type="NCBI Taxonomy" id="2696062"/>
    <lineage>
        <taxon>Bacteria</taxon>
        <taxon>Pseudomonadati</taxon>
        <taxon>Pseudomonadota</taxon>
        <taxon>Gammaproteobacteria</taxon>
        <taxon>Alteromonadales</taxon>
        <taxon>Alteromonadaceae</taxon>
        <taxon>Alteromonas/Salinimonas group</taxon>
        <taxon>Alteromonas</taxon>
    </lineage>
</organism>
<comment type="similarity">
    <text evidence="2">Belongs to the major facilitator superfamily.</text>
</comment>
<feature type="transmembrane region" description="Helical" evidence="7">
    <location>
        <begin position="331"/>
        <end position="357"/>
    </location>
</feature>
<dbReference type="AlphaFoldDB" id="A0A7X5LJX6"/>
<dbReference type="InterPro" id="IPR036259">
    <property type="entry name" value="MFS_trans_sf"/>
</dbReference>
<accession>A0A7X5LJX6</accession>
<keyword evidence="5 7" id="KW-1133">Transmembrane helix</keyword>
<evidence type="ECO:0000256" key="6">
    <source>
        <dbReference type="ARBA" id="ARBA00023136"/>
    </source>
</evidence>
<evidence type="ECO:0000313" key="9">
    <source>
        <dbReference type="EMBL" id="NDV90747.1"/>
    </source>
</evidence>
<keyword evidence="4 7" id="KW-0812">Transmembrane</keyword>
<dbReference type="PANTHER" id="PTHR23514:SF3">
    <property type="entry name" value="BYPASS OF STOP CODON PROTEIN 6"/>
    <property type="match status" value="1"/>
</dbReference>
<evidence type="ECO:0000256" key="5">
    <source>
        <dbReference type="ARBA" id="ARBA00022989"/>
    </source>
</evidence>
<proteinExistence type="inferred from homology"/>
<feature type="transmembrane region" description="Helical" evidence="7">
    <location>
        <begin position="198"/>
        <end position="219"/>
    </location>
</feature>
<gene>
    <name evidence="9" type="ORF">GTH32_05985</name>
</gene>
<evidence type="ECO:0000259" key="8">
    <source>
        <dbReference type="PROSITE" id="PS50850"/>
    </source>
</evidence>
<reference evidence="9 10" key="1">
    <citation type="submission" date="2020-01" db="EMBL/GenBank/DDBJ databases">
        <authorList>
            <person name="Chen J."/>
            <person name="Zhu S."/>
            <person name="Yang J."/>
        </authorList>
    </citation>
    <scope>NUCLEOTIDE SEQUENCE [LARGE SCALE GENOMIC DNA]</scope>
    <source>
        <strain evidence="9 10">345S023</strain>
    </source>
</reference>
<feature type="transmembrane region" description="Helical" evidence="7">
    <location>
        <begin position="131"/>
        <end position="154"/>
    </location>
</feature>
<comment type="caution">
    <text evidence="9">The sequence shown here is derived from an EMBL/GenBank/DDBJ whole genome shotgun (WGS) entry which is preliminary data.</text>
</comment>
<protein>
    <submittedName>
        <fullName evidence="9">MFS transporter</fullName>
    </submittedName>
</protein>